<evidence type="ECO:0000256" key="4">
    <source>
        <dbReference type="ARBA" id="ARBA00020076"/>
    </source>
</evidence>
<comment type="function">
    <text evidence="1">Membrane-anchoring subunit of succinate dehydrogenase (SDH).</text>
</comment>
<keyword evidence="7 12" id="KW-0479">Metal-binding</keyword>
<evidence type="ECO:0000256" key="3">
    <source>
        <dbReference type="ARBA" id="ARBA00007244"/>
    </source>
</evidence>
<dbReference type="EMBL" id="JABFCX010000002">
    <property type="protein sequence ID" value="NNU15630.1"/>
    <property type="molecule type" value="Genomic_DNA"/>
</dbReference>
<evidence type="ECO:0000256" key="2">
    <source>
        <dbReference type="ARBA" id="ARBA00004370"/>
    </source>
</evidence>
<comment type="subunit">
    <text evidence="11">Part of an enzyme complex containing four subunits: a flavoprotein, an iron-sulfur protein, plus two membrane-anchoring proteins, SdhC and SdhD. The complex can form homotrimers.</text>
</comment>
<keyword evidence="9 12" id="KW-0408">Iron</keyword>
<name>A0A7Y3RL75_9PROT</name>
<comment type="similarity">
    <text evidence="3">Belongs to the cytochrome b560 family.</text>
</comment>
<dbReference type="Pfam" id="PF01127">
    <property type="entry name" value="Sdh_cyt"/>
    <property type="match status" value="1"/>
</dbReference>
<feature type="binding site" description="axial binding residue" evidence="12">
    <location>
        <position position="91"/>
    </location>
    <ligand>
        <name>heme</name>
        <dbReference type="ChEBI" id="CHEBI:30413"/>
        <note>ligand shared with second transmembrane subunit</note>
    </ligand>
    <ligandPart>
        <name>Fe</name>
        <dbReference type="ChEBI" id="CHEBI:18248"/>
    </ligandPart>
</feature>
<organism evidence="14 15">
    <name type="scientific">Parvularcula mediterranea</name>
    <dbReference type="NCBI Taxonomy" id="2732508"/>
    <lineage>
        <taxon>Bacteria</taxon>
        <taxon>Pseudomonadati</taxon>
        <taxon>Pseudomonadota</taxon>
        <taxon>Alphaproteobacteria</taxon>
        <taxon>Parvularculales</taxon>
        <taxon>Parvularculaceae</taxon>
        <taxon>Parvularcula</taxon>
    </lineage>
</organism>
<comment type="caution">
    <text evidence="14">The sequence shown here is derived from an EMBL/GenBank/DDBJ whole genome shotgun (WGS) entry which is preliminary data.</text>
</comment>
<keyword evidence="10 13" id="KW-0472">Membrane</keyword>
<evidence type="ECO:0000256" key="12">
    <source>
        <dbReference type="PIRSR" id="PIRSR000178-1"/>
    </source>
</evidence>
<keyword evidence="6 13" id="KW-0812">Transmembrane</keyword>
<dbReference type="InterPro" id="IPR000701">
    <property type="entry name" value="SuccDH_FuR_B_TM-su"/>
</dbReference>
<dbReference type="InterPro" id="IPR034804">
    <property type="entry name" value="SQR/QFR_C/D"/>
</dbReference>
<evidence type="ECO:0000313" key="15">
    <source>
        <dbReference type="Proteomes" id="UP000536835"/>
    </source>
</evidence>
<dbReference type="SUPFAM" id="SSF81343">
    <property type="entry name" value="Fumarate reductase respiratory complex transmembrane subunits"/>
    <property type="match status" value="1"/>
</dbReference>
<dbReference type="CDD" id="cd03499">
    <property type="entry name" value="SQR_TypeC_SdhC"/>
    <property type="match status" value="1"/>
</dbReference>
<dbReference type="PIRSF" id="PIRSF000178">
    <property type="entry name" value="SDH_cyt_b560"/>
    <property type="match status" value="1"/>
</dbReference>
<feature type="transmembrane region" description="Helical" evidence="13">
    <location>
        <begin position="117"/>
        <end position="138"/>
    </location>
</feature>
<evidence type="ECO:0000256" key="11">
    <source>
        <dbReference type="ARBA" id="ARBA00025912"/>
    </source>
</evidence>
<keyword evidence="15" id="KW-1185">Reference proteome</keyword>
<proteinExistence type="inferred from homology"/>
<comment type="cofactor">
    <cofactor evidence="12">
        <name>heme</name>
        <dbReference type="ChEBI" id="CHEBI:30413"/>
    </cofactor>
    <text evidence="12">The heme is bound between the two transmembrane subunits.</text>
</comment>
<evidence type="ECO:0000313" key="14">
    <source>
        <dbReference type="EMBL" id="NNU15630.1"/>
    </source>
</evidence>
<evidence type="ECO:0000256" key="9">
    <source>
        <dbReference type="ARBA" id="ARBA00023004"/>
    </source>
</evidence>
<feature type="transmembrane region" description="Helical" evidence="13">
    <location>
        <begin position="41"/>
        <end position="60"/>
    </location>
</feature>
<feature type="transmembrane region" description="Helical" evidence="13">
    <location>
        <begin position="72"/>
        <end position="96"/>
    </location>
</feature>
<sequence length="142" mass="14688">MSESVRQVTFIPGENAPVSPHLQVWKFTWTMAASISQRISGVGNAIGMLLLTAWITSAAISESAFDAVSGFLGSPIGIVLLAGFTASVMFHMLNGLRYLAMDSGKVISKEAGNVTSALAYIGAVVLTAAILFAGFSFAGGAN</sequence>
<evidence type="ECO:0000256" key="13">
    <source>
        <dbReference type="SAM" id="Phobius"/>
    </source>
</evidence>
<keyword evidence="8 13" id="KW-1133">Transmembrane helix</keyword>
<dbReference type="GO" id="GO:0046872">
    <property type="term" value="F:metal ion binding"/>
    <property type="evidence" value="ECO:0007669"/>
    <property type="project" value="UniProtKB-KW"/>
</dbReference>
<dbReference type="Gene3D" id="1.20.1300.10">
    <property type="entry name" value="Fumarate reductase/succinate dehydrogenase, transmembrane subunit"/>
    <property type="match status" value="1"/>
</dbReference>
<evidence type="ECO:0000256" key="5">
    <source>
        <dbReference type="ARBA" id="ARBA00022617"/>
    </source>
</evidence>
<dbReference type="PANTHER" id="PTHR10978:SF5">
    <property type="entry name" value="SUCCINATE DEHYDROGENASE CYTOCHROME B560 SUBUNIT, MITOCHONDRIAL"/>
    <property type="match status" value="1"/>
</dbReference>
<evidence type="ECO:0000256" key="1">
    <source>
        <dbReference type="ARBA" id="ARBA00004050"/>
    </source>
</evidence>
<protein>
    <recommendedName>
        <fullName evidence="4">Succinate dehydrogenase cytochrome b556 subunit</fullName>
    </recommendedName>
</protein>
<gene>
    <name evidence="14" type="primary">sdhC</name>
    <name evidence="14" type="ORF">HK107_04775</name>
</gene>
<dbReference type="PANTHER" id="PTHR10978">
    <property type="entry name" value="SUCCINATE DEHYDROGENASE CYTOCHROME B560 SUBUNIT"/>
    <property type="match status" value="1"/>
</dbReference>
<evidence type="ECO:0000256" key="6">
    <source>
        <dbReference type="ARBA" id="ARBA00022692"/>
    </source>
</evidence>
<dbReference type="GO" id="GO:0009055">
    <property type="term" value="F:electron transfer activity"/>
    <property type="evidence" value="ECO:0007669"/>
    <property type="project" value="InterPro"/>
</dbReference>
<dbReference type="AlphaFoldDB" id="A0A7Y3RL75"/>
<accession>A0A7Y3RL75</accession>
<dbReference type="Proteomes" id="UP000536835">
    <property type="component" value="Unassembled WGS sequence"/>
</dbReference>
<dbReference type="NCBIfam" id="TIGR02970">
    <property type="entry name" value="succ_dehyd_cytB"/>
    <property type="match status" value="1"/>
</dbReference>
<evidence type="ECO:0000256" key="7">
    <source>
        <dbReference type="ARBA" id="ARBA00022723"/>
    </source>
</evidence>
<evidence type="ECO:0000256" key="8">
    <source>
        <dbReference type="ARBA" id="ARBA00022989"/>
    </source>
</evidence>
<reference evidence="14 15" key="1">
    <citation type="submission" date="2020-05" db="EMBL/GenBank/DDBJ databases">
        <title>Parvularcula mediterraneae sp. nov., isolated from polypropylene straw from shallow seawater of the seashore of Laganas in Zakynthos island, Greece.</title>
        <authorList>
            <person name="Szabo I."/>
            <person name="Al-Omari J."/>
            <person name="Rado J."/>
            <person name="Szerdahelyi G.S."/>
        </authorList>
    </citation>
    <scope>NUCLEOTIDE SEQUENCE [LARGE SCALE GENOMIC DNA]</scope>
    <source>
        <strain evidence="14 15">ZS-1/3</strain>
    </source>
</reference>
<dbReference type="GO" id="GO:0016020">
    <property type="term" value="C:membrane"/>
    <property type="evidence" value="ECO:0007669"/>
    <property type="project" value="UniProtKB-SubCell"/>
</dbReference>
<dbReference type="InterPro" id="IPR014314">
    <property type="entry name" value="Succ_DH_cytb556"/>
</dbReference>
<keyword evidence="5 12" id="KW-0349">Heme</keyword>
<evidence type="ECO:0000256" key="10">
    <source>
        <dbReference type="ARBA" id="ARBA00023136"/>
    </source>
</evidence>
<comment type="subcellular location">
    <subcellularLocation>
        <location evidence="2">Membrane</location>
    </subcellularLocation>
</comment>
<dbReference type="GO" id="GO:0006099">
    <property type="term" value="P:tricarboxylic acid cycle"/>
    <property type="evidence" value="ECO:0007669"/>
    <property type="project" value="InterPro"/>
</dbReference>
<dbReference type="RefSeq" id="WP_173197227.1">
    <property type="nucleotide sequence ID" value="NZ_JABFCX010000002.1"/>
</dbReference>